<evidence type="ECO:0000313" key="2">
    <source>
        <dbReference type="Proteomes" id="UP000091857"/>
    </source>
</evidence>
<dbReference type="Proteomes" id="UP000091857">
    <property type="component" value="Chromosome 17"/>
</dbReference>
<sequence>MPKLTNTLPLLSLLMVSCFNLGWNLKTANGQKTWCIVNPSTTHSELLVNLDYACSHVRCSQIQQGSSCFYPNTYHHHASFAMNLYYQFMGRHEEDCNFTNSALISLSDPSSGSCIYESGGNLEAYGKPYNKTYETWCVAKPATEDDMLQENINFSCNHVDCSPIQDGGSCFSPTTLMNHAAFAMNLYYQSTGRGSNSCEFRGTGLLVTTNPGYGNCTF</sequence>
<proteinExistence type="predicted"/>
<gene>
    <name evidence="1" type="ORF">MANES_17G067200v8</name>
</gene>
<keyword evidence="2" id="KW-1185">Reference proteome</keyword>
<comment type="caution">
    <text evidence="1">The sequence shown here is derived from an EMBL/GenBank/DDBJ whole genome shotgun (WGS) entry which is preliminary data.</text>
</comment>
<reference evidence="2" key="1">
    <citation type="journal article" date="2016" name="Nat. Biotechnol.">
        <title>Sequencing wild and cultivated cassava and related species reveals extensive interspecific hybridization and genetic diversity.</title>
        <authorList>
            <person name="Bredeson J.V."/>
            <person name="Lyons J.B."/>
            <person name="Prochnik S.E."/>
            <person name="Wu G.A."/>
            <person name="Ha C.M."/>
            <person name="Edsinger-Gonzales E."/>
            <person name="Grimwood J."/>
            <person name="Schmutz J."/>
            <person name="Rabbi I.Y."/>
            <person name="Egesi C."/>
            <person name="Nauluvula P."/>
            <person name="Lebot V."/>
            <person name="Ndunguru J."/>
            <person name="Mkamilo G."/>
            <person name="Bart R.S."/>
            <person name="Setter T.L."/>
            <person name="Gleadow R.M."/>
            <person name="Kulakow P."/>
            <person name="Ferguson M.E."/>
            <person name="Rounsley S."/>
            <person name="Rokhsar D.S."/>
        </authorList>
    </citation>
    <scope>NUCLEOTIDE SEQUENCE [LARGE SCALE GENOMIC DNA]</scope>
    <source>
        <strain evidence="2">cv. AM560-2</strain>
    </source>
</reference>
<accession>A0ACB7G4L2</accession>
<organism evidence="1 2">
    <name type="scientific">Manihot esculenta</name>
    <name type="common">Cassava</name>
    <name type="synonym">Jatropha manihot</name>
    <dbReference type="NCBI Taxonomy" id="3983"/>
    <lineage>
        <taxon>Eukaryota</taxon>
        <taxon>Viridiplantae</taxon>
        <taxon>Streptophyta</taxon>
        <taxon>Embryophyta</taxon>
        <taxon>Tracheophyta</taxon>
        <taxon>Spermatophyta</taxon>
        <taxon>Magnoliopsida</taxon>
        <taxon>eudicotyledons</taxon>
        <taxon>Gunneridae</taxon>
        <taxon>Pentapetalae</taxon>
        <taxon>rosids</taxon>
        <taxon>fabids</taxon>
        <taxon>Malpighiales</taxon>
        <taxon>Euphorbiaceae</taxon>
        <taxon>Crotonoideae</taxon>
        <taxon>Manihoteae</taxon>
        <taxon>Manihot</taxon>
    </lineage>
</organism>
<name>A0ACB7G4L2_MANES</name>
<protein>
    <submittedName>
        <fullName evidence="1">Uncharacterized protein</fullName>
    </submittedName>
</protein>
<dbReference type="EMBL" id="CM004403">
    <property type="protein sequence ID" value="KAG8634658.1"/>
    <property type="molecule type" value="Genomic_DNA"/>
</dbReference>
<evidence type="ECO:0000313" key="1">
    <source>
        <dbReference type="EMBL" id="KAG8634658.1"/>
    </source>
</evidence>